<sequence>MILHTGISDYDLFIKIRHAQITLGGNASLRIYGALHCNSGKRMKKENRVFFQNEAEAILYDFRPCGHCMRTAYRQWKSEQEAG</sequence>
<evidence type="ECO:0000313" key="3">
    <source>
        <dbReference type="EMBL" id="SKC77285.1"/>
    </source>
</evidence>
<dbReference type="RefSeq" id="WP_079688064.1">
    <property type="nucleotide sequence ID" value="NZ_FUZU01000002.1"/>
</dbReference>
<name>A0A1T5LN37_9BACT</name>
<dbReference type="OrthoDB" id="894286at2"/>
<keyword evidence="4" id="KW-1185">Reference proteome</keyword>
<keyword evidence="1" id="KW-0010">Activator</keyword>
<dbReference type="EMBL" id="FUZU01000002">
    <property type="protein sequence ID" value="SKC77285.1"/>
    <property type="molecule type" value="Genomic_DNA"/>
</dbReference>
<dbReference type="InterPro" id="IPR035451">
    <property type="entry name" value="Ada-like_dom_sf"/>
</dbReference>
<dbReference type="GO" id="GO:0006355">
    <property type="term" value="P:regulation of DNA-templated transcription"/>
    <property type="evidence" value="ECO:0007669"/>
    <property type="project" value="InterPro"/>
</dbReference>
<dbReference type="Gene3D" id="3.40.10.10">
    <property type="entry name" value="DNA Methylphosphotriester Repair Domain"/>
    <property type="match status" value="1"/>
</dbReference>
<dbReference type="AlphaFoldDB" id="A0A1T5LN37"/>
<dbReference type="Proteomes" id="UP000190961">
    <property type="component" value="Unassembled WGS sequence"/>
</dbReference>
<evidence type="ECO:0000313" key="4">
    <source>
        <dbReference type="Proteomes" id="UP000190961"/>
    </source>
</evidence>
<dbReference type="Pfam" id="PF02805">
    <property type="entry name" value="Ada_Zn_binding"/>
    <property type="match status" value="1"/>
</dbReference>
<dbReference type="STRING" id="688867.SAMN05660236_3552"/>
<dbReference type="GO" id="GO:0003677">
    <property type="term" value="F:DNA binding"/>
    <property type="evidence" value="ECO:0007669"/>
    <property type="project" value="InterPro"/>
</dbReference>
<accession>A0A1T5LN37</accession>
<gene>
    <name evidence="3" type="ORF">SAMN05660236_3552</name>
</gene>
<feature type="domain" description="Ada DNA repair metal-binding" evidence="2">
    <location>
        <begin position="25"/>
        <end position="68"/>
    </location>
</feature>
<dbReference type="GO" id="GO:0008270">
    <property type="term" value="F:zinc ion binding"/>
    <property type="evidence" value="ECO:0007669"/>
    <property type="project" value="InterPro"/>
</dbReference>
<protein>
    <submittedName>
        <fullName evidence="3">Metal binding domain of Ada</fullName>
    </submittedName>
</protein>
<dbReference type="SUPFAM" id="SSF57884">
    <property type="entry name" value="Ada DNA repair protein, N-terminal domain (N-Ada 10)"/>
    <property type="match status" value="1"/>
</dbReference>
<dbReference type="GO" id="GO:0008168">
    <property type="term" value="F:methyltransferase activity"/>
    <property type="evidence" value="ECO:0007669"/>
    <property type="project" value="InterPro"/>
</dbReference>
<evidence type="ECO:0000256" key="1">
    <source>
        <dbReference type="ARBA" id="ARBA00023159"/>
    </source>
</evidence>
<reference evidence="3 4" key="1">
    <citation type="submission" date="2017-02" db="EMBL/GenBank/DDBJ databases">
        <authorList>
            <person name="Peterson S.W."/>
        </authorList>
    </citation>
    <scope>NUCLEOTIDE SEQUENCE [LARGE SCALE GENOMIC DNA]</scope>
    <source>
        <strain evidence="3 4">DSM 25262</strain>
    </source>
</reference>
<organism evidence="3 4">
    <name type="scientific">Ohtaekwangia koreensis</name>
    <dbReference type="NCBI Taxonomy" id="688867"/>
    <lineage>
        <taxon>Bacteria</taxon>
        <taxon>Pseudomonadati</taxon>
        <taxon>Bacteroidota</taxon>
        <taxon>Cytophagia</taxon>
        <taxon>Cytophagales</taxon>
        <taxon>Fulvivirgaceae</taxon>
        <taxon>Ohtaekwangia</taxon>
    </lineage>
</organism>
<proteinExistence type="predicted"/>
<evidence type="ECO:0000259" key="2">
    <source>
        <dbReference type="Pfam" id="PF02805"/>
    </source>
</evidence>
<dbReference type="GO" id="GO:0006281">
    <property type="term" value="P:DNA repair"/>
    <property type="evidence" value="ECO:0007669"/>
    <property type="project" value="InterPro"/>
</dbReference>
<dbReference type="InterPro" id="IPR004026">
    <property type="entry name" value="Ada_DNA_repair_Zn-bd"/>
</dbReference>